<keyword evidence="3" id="KW-1185">Reference proteome</keyword>
<evidence type="ECO:0000313" key="3">
    <source>
        <dbReference type="Proteomes" id="UP000807469"/>
    </source>
</evidence>
<reference evidence="2" key="1">
    <citation type="submission" date="2020-11" db="EMBL/GenBank/DDBJ databases">
        <authorList>
            <consortium name="DOE Joint Genome Institute"/>
            <person name="Ahrendt S."/>
            <person name="Riley R."/>
            <person name="Andreopoulos W."/>
            <person name="Labutti K."/>
            <person name="Pangilinan J."/>
            <person name="Ruiz-Duenas F.J."/>
            <person name="Barrasa J.M."/>
            <person name="Sanchez-Garcia M."/>
            <person name="Camarero S."/>
            <person name="Miyauchi S."/>
            <person name="Serrano A."/>
            <person name="Linde D."/>
            <person name="Babiker R."/>
            <person name="Drula E."/>
            <person name="Ayuso-Fernandez I."/>
            <person name="Pacheco R."/>
            <person name="Padilla G."/>
            <person name="Ferreira P."/>
            <person name="Barriuso J."/>
            <person name="Kellner H."/>
            <person name="Castanera R."/>
            <person name="Alfaro M."/>
            <person name="Ramirez L."/>
            <person name="Pisabarro A.G."/>
            <person name="Kuo A."/>
            <person name="Tritt A."/>
            <person name="Lipzen A."/>
            <person name="He G."/>
            <person name="Yan M."/>
            <person name="Ng V."/>
            <person name="Cullen D."/>
            <person name="Martin F."/>
            <person name="Rosso M.-N."/>
            <person name="Henrissat B."/>
            <person name="Hibbett D."/>
            <person name="Martinez A.T."/>
            <person name="Grigoriev I.V."/>
        </authorList>
    </citation>
    <scope>NUCLEOTIDE SEQUENCE</scope>
    <source>
        <strain evidence="2">CIRM-BRFM 674</strain>
    </source>
</reference>
<organism evidence="2 3">
    <name type="scientific">Pholiota conissans</name>
    <dbReference type="NCBI Taxonomy" id="109636"/>
    <lineage>
        <taxon>Eukaryota</taxon>
        <taxon>Fungi</taxon>
        <taxon>Dikarya</taxon>
        <taxon>Basidiomycota</taxon>
        <taxon>Agaricomycotina</taxon>
        <taxon>Agaricomycetes</taxon>
        <taxon>Agaricomycetidae</taxon>
        <taxon>Agaricales</taxon>
        <taxon>Agaricineae</taxon>
        <taxon>Strophariaceae</taxon>
        <taxon>Pholiota</taxon>
    </lineage>
</organism>
<evidence type="ECO:0000256" key="1">
    <source>
        <dbReference type="SAM" id="Phobius"/>
    </source>
</evidence>
<comment type="caution">
    <text evidence="2">The sequence shown here is derived from an EMBL/GenBank/DDBJ whole genome shotgun (WGS) entry which is preliminary data.</text>
</comment>
<sequence>MALSATLFIDDQASLIQYLCPSLKQQVAGSFYNNTWTTVNHQDCEKGWFEYTFYGTGIQVAAYIASPDASYSVKIDDGAFEPQTRNGTYNSPTLSDGKHTLTYATGSLKTLPSFDYLTVTAGPSTQLAGQTLAVDDSATSIFYFGSWATSPPPSVAIDASNPLYANTAHWSSNIGDSLKFQFTGSSISVYGIVANVSSTQNITATYTIDGVSQVQSLPQGTLNSLPMVKLFHADVQPGDHTLFMNITDIQATRAIGVDFITYDASFNSISPANAASIHDGVGTNTALNLGAKVGLAIGVVAAAIFLAGLSIIFWRRRPLSKAENPKFPLPDNSAVNVAKPNQPALTW</sequence>
<dbReference type="AlphaFoldDB" id="A0A9P6CWX2"/>
<evidence type="ECO:0000313" key="2">
    <source>
        <dbReference type="EMBL" id="KAF9475659.1"/>
    </source>
</evidence>
<feature type="transmembrane region" description="Helical" evidence="1">
    <location>
        <begin position="293"/>
        <end position="314"/>
    </location>
</feature>
<keyword evidence="1" id="KW-0812">Transmembrane</keyword>
<dbReference type="OrthoDB" id="2901006at2759"/>
<protein>
    <submittedName>
        <fullName evidence="2">Uncharacterized protein</fullName>
    </submittedName>
</protein>
<keyword evidence="1" id="KW-1133">Transmembrane helix</keyword>
<accession>A0A9P6CWX2</accession>
<proteinExistence type="predicted"/>
<name>A0A9P6CWX2_9AGAR</name>
<dbReference type="EMBL" id="MU155324">
    <property type="protein sequence ID" value="KAF9475659.1"/>
    <property type="molecule type" value="Genomic_DNA"/>
</dbReference>
<dbReference type="Proteomes" id="UP000807469">
    <property type="component" value="Unassembled WGS sequence"/>
</dbReference>
<dbReference type="Gene3D" id="2.60.120.260">
    <property type="entry name" value="Galactose-binding domain-like"/>
    <property type="match status" value="2"/>
</dbReference>
<gene>
    <name evidence="2" type="ORF">BDN70DRAFT_883484</name>
</gene>
<keyword evidence="1" id="KW-0472">Membrane</keyword>